<sequence length="74" mass="8537">MEAKTPNTENNINMFAFMPEMVLEHLNHAKPTEFIIEEPTIEPIVHKVNISADPEIPELDSFFDTYSGKNNKIY</sequence>
<evidence type="ECO:0000313" key="2">
    <source>
        <dbReference type="Proteomes" id="UP000175968"/>
    </source>
</evidence>
<dbReference type="RefSeq" id="WP_035639307.1">
    <property type="nucleotide sequence ID" value="NZ_CP017479.1"/>
</dbReference>
<dbReference type="KEGG" id="fgl:EM308_03210"/>
<reference evidence="1 2" key="1">
    <citation type="submission" date="2016-10" db="EMBL/GenBank/DDBJ databases">
        <title>Flavobacterium gilvum sp. nov., isolated from stream water.</title>
        <authorList>
            <person name="Shin S.-K."/>
            <person name="Cho Y.-J."/>
            <person name="Yi H."/>
        </authorList>
    </citation>
    <scope>NUCLEOTIDE SEQUENCE [LARGE SCALE GENOMIC DNA]</scope>
    <source>
        <strain evidence="1 2">EM1308</strain>
    </source>
</reference>
<name>A0AAC9I638_9FLAO</name>
<accession>A0AAC9I638</accession>
<dbReference type="AlphaFoldDB" id="A0AAC9I638"/>
<dbReference type="EMBL" id="CP017479">
    <property type="protein sequence ID" value="AOW08582.1"/>
    <property type="molecule type" value="Genomic_DNA"/>
</dbReference>
<keyword evidence="2" id="KW-1185">Reference proteome</keyword>
<gene>
    <name evidence="1" type="ORF">EM308_03210</name>
</gene>
<evidence type="ECO:0000313" key="1">
    <source>
        <dbReference type="EMBL" id="AOW08582.1"/>
    </source>
</evidence>
<protein>
    <submittedName>
        <fullName evidence="1">Uncharacterized protein</fullName>
    </submittedName>
</protein>
<organism evidence="1 2">
    <name type="scientific">Flavobacterium gilvum</name>
    <dbReference type="NCBI Taxonomy" id="1492737"/>
    <lineage>
        <taxon>Bacteria</taxon>
        <taxon>Pseudomonadati</taxon>
        <taxon>Bacteroidota</taxon>
        <taxon>Flavobacteriia</taxon>
        <taxon>Flavobacteriales</taxon>
        <taxon>Flavobacteriaceae</taxon>
        <taxon>Flavobacterium</taxon>
    </lineage>
</organism>
<proteinExistence type="predicted"/>
<dbReference type="Proteomes" id="UP000175968">
    <property type="component" value="Chromosome"/>
</dbReference>